<keyword evidence="2" id="KW-1185">Reference proteome</keyword>
<protein>
    <recommendedName>
        <fullName evidence="3">F-box domain-containing protein</fullName>
    </recommendedName>
</protein>
<dbReference type="EMBL" id="KZ293420">
    <property type="protein sequence ID" value="PBK73417.1"/>
    <property type="molecule type" value="Genomic_DNA"/>
</dbReference>
<organism evidence="1 2">
    <name type="scientific">Armillaria solidipes</name>
    <dbReference type="NCBI Taxonomy" id="1076256"/>
    <lineage>
        <taxon>Eukaryota</taxon>
        <taxon>Fungi</taxon>
        <taxon>Dikarya</taxon>
        <taxon>Basidiomycota</taxon>
        <taxon>Agaricomycotina</taxon>
        <taxon>Agaricomycetes</taxon>
        <taxon>Agaricomycetidae</taxon>
        <taxon>Agaricales</taxon>
        <taxon>Marasmiineae</taxon>
        <taxon>Physalacriaceae</taxon>
        <taxon>Armillaria</taxon>
    </lineage>
</organism>
<proteinExistence type="predicted"/>
<accession>A0A2H3C9F8</accession>
<reference evidence="2" key="1">
    <citation type="journal article" date="2017" name="Nat. Ecol. Evol.">
        <title>Genome expansion and lineage-specific genetic innovations in the forest pathogenic fungi Armillaria.</title>
        <authorList>
            <person name="Sipos G."/>
            <person name="Prasanna A.N."/>
            <person name="Walter M.C."/>
            <person name="O'Connor E."/>
            <person name="Balint B."/>
            <person name="Krizsan K."/>
            <person name="Kiss B."/>
            <person name="Hess J."/>
            <person name="Varga T."/>
            <person name="Slot J."/>
            <person name="Riley R."/>
            <person name="Boka B."/>
            <person name="Rigling D."/>
            <person name="Barry K."/>
            <person name="Lee J."/>
            <person name="Mihaltcheva S."/>
            <person name="LaButti K."/>
            <person name="Lipzen A."/>
            <person name="Waldron R."/>
            <person name="Moloney N.M."/>
            <person name="Sperisen C."/>
            <person name="Kredics L."/>
            <person name="Vagvoelgyi C."/>
            <person name="Patrignani A."/>
            <person name="Fitzpatrick D."/>
            <person name="Nagy I."/>
            <person name="Doyle S."/>
            <person name="Anderson J.B."/>
            <person name="Grigoriev I.V."/>
            <person name="Gueldener U."/>
            <person name="Muensterkoetter M."/>
            <person name="Nagy L.G."/>
        </authorList>
    </citation>
    <scope>NUCLEOTIDE SEQUENCE [LARGE SCALE GENOMIC DNA]</scope>
    <source>
        <strain evidence="2">28-4</strain>
    </source>
</reference>
<dbReference type="Proteomes" id="UP000218334">
    <property type="component" value="Unassembled WGS sequence"/>
</dbReference>
<gene>
    <name evidence="1" type="ORF">ARMSODRAFT_633491</name>
</gene>
<sequence length="546" mass="60345">MVFTLIPVDPSSFDPAFTSFLPQYRHPPRSSRVLELLHTNKPPPPFEYDHLTALIGSGEGHLADIDKKMAAARHLLHLLSTERDQIASNLSDAKILAHPVRRLPDDIFSENFSHCVPALDAEMTSSSLDPRQAPWTLAQICTSWRRVSLRTGRLWSTVAVNMQKDLSAAFQLSTQLSRAQGHDLSIHIFGSSTEWEGWMAISVEQKLLFQMLCSSAPNWSRLTCILPFQFYEFLSTFKGFLGRLEYLHTDIACMRGIDAAATLDTFSMTPLLRNVIIAGAPDTGHAYTTSFAPSSTVNVLTLDILSLNYNDKHTNVLRGFPHVQELSLFCEKSMVALGQPLILPCVSDLSLTEQSGYRGGITDMLSRVVSPCITHLSFAIVDVSPPRSHTLDYPNIRTSDWIKKITVFELGDYSAAGCLRGNNANATIAFLRELPHLRQLTIQLVDLSIFKSIIVSLVFSSARDDNVASRLDVLVIRTLPALFDGGSLVTAVASRRDLNTESTSEEHRSCVCLTQVHLGCPLSISDPTLASQWEALCNSGLEVTYA</sequence>
<evidence type="ECO:0000313" key="1">
    <source>
        <dbReference type="EMBL" id="PBK73417.1"/>
    </source>
</evidence>
<dbReference type="STRING" id="1076256.A0A2H3C9F8"/>
<evidence type="ECO:0000313" key="2">
    <source>
        <dbReference type="Proteomes" id="UP000218334"/>
    </source>
</evidence>
<dbReference type="AlphaFoldDB" id="A0A2H3C9F8"/>
<name>A0A2H3C9F8_9AGAR</name>
<evidence type="ECO:0008006" key="3">
    <source>
        <dbReference type="Google" id="ProtNLM"/>
    </source>
</evidence>